<dbReference type="InterPro" id="IPR039537">
    <property type="entry name" value="Retrotran_Ty1/copia-like"/>
</dbReference>
<evidence type="ECO:0000256" key="5">
    <source>
        <dbReference type="ARBA" id="ARBA00022723"/>
    </source>
</evidence>
<dbReference type="Pfam" id="PF25597">
    <property type="entry name" value="SH3_retrovirus"/>
    <property type="match status" value="1"/>
</dbReference>
<keyword evidence="20" id="KW-1185">Reference proteome</keyword>
<evidence type="ECO:0000256" key="4">
    <source>
        <dbReference type="ARBA" id="ARBA00022722"/>
    </source>
</evidence>
<evidence type="ECO:0000256" key="1">
    <source>
        <dbReference type="ARBA" id="ARBA00002180"/>
    </source>
</evidence>
<feature type="region of interest" description="Disordered" evidence="17">
    <location>
        <begin position="101"/>
        <end position="141"/>
    </location>
</feature>
<evidence type="ECO:0000256" key="13">
    <source>
        <dbReference type="ARBA" id="ARBA00022932"/>
    </source>
</evidence>
<sequence>MTASSSSHDTTQDSRDSLEGDHTSKKAEGRLNLEELFVLCTNLSNRVLALETSKEAQAAEILKLKDQIKKLKRKRKNAKPEPTLDVFDDLDADGRDYMKTKDVVKEGRQSNETEELNKGSSEKGGSKSILEEPKPAKKMTRSDFDAAQIARDAEIARQLQVDLQAEVERERQREEEASKAAIAETYDEVQAGIDADALFAAKLQPEEREEYTIEERAKFLAETIAAQRKFRAAQRSAEIRSRPPTKSQLRNLMMTVIDDFKPMDSDDAVKDYKEAADVHKQKVLEEPNSTKVEVKQEGHEESIRKRPGRRLKMKATKKSKRQKTDADLEEEEQLKAYLKIVPDEEGIIDQFAELLQLLKALQPPTIHQISVAKTYNLNEKVKTTRVNNVTTAGPKAGNPQYTLQDQGIFDSGCSRHMTGNKSFLTDYQEVDGGFVAFAGSPKGGKITRKGKIRTGKLDFEDVYFVKELKFNLFSVSQMCDKKNSVLFTETECLVLSPDFKLLDESQVLLKVPRQNNMYSFDLKCDNGTAFKNNDMNQFCGLKGIKREFSVARTPQQNGVAERKNRTLIEAARTMLKNRTLIEAARTMLTDSLLPTILWAEAVNTTCYVQNRVLVTKPHNKTPYELLLGRPPSISFMRHFRYPVTILNTLDPLGKFDGKANKGFFVGYSINSKAFRVFNTRTRKVEENLHINFLEKKPNVAGRQARQEKASDHEYILLPLMLSNSPLSSSSQSTYNKDADEVLGKGDDDLSERNGQEKKEGASNKEDDQHVQDFRTELNNLLVQQKEGYANNTNRVSTVNPCVSAAGQGFDNADDQERIDSSTQDVNTAGPSINTASENINTGSSNINTVSPIPNDPSMQSLEATGIFDDAYDDREEVGAEADLNNLKECGSTLTHLISLLDYDAFYFDDDHIEEKGSGSTTTHFDFSLPEHDSFIFDLSIDPSPPVDKSDFYHEEFADELAHIISPSEYDHFYFDIEDDPIELTRLFKENISETSPKDLTRHELNDLRLLLSDCDSIFSEIEFPGIDLLVLFPSENEDKVFDPGILIIDEVFSEVVRFDPFLFLTQSVSMTRVM</sequence>
<keyword evidence="10" id="KW-0460">Magnesium</keyword>
<evidence type="ECO:0000256" key="3">
    <source>
        <dbReference type="ARBA" id="ARBA00022670"/>
    </source>
</evidence>
<evidence type="ECO:0000256" key="12">
    <source>
        <dbReference type="ARBA" id="ARBA00022918"/>
    </source>
</evidence>
<dbReference type="InterPro" id="IPR012337">
    <property type="entry name" value="RNaseH-like_sf"/>
</dbReference>
<keyword evidence="4" id="KW-0540">Nuclease</keyword>
<keyword evidence="13" id="KW-0239">DNA-directed DNA polymerase</keyword>
<evidence type="ECO:0000313" key="19">
    <source>
        <dbReference type="EMBL" id="GJU05510.1"/>
    </source>
</evidence>
<evidence type="ECO:0000256" key="6">
    <source>
        <dbReference type="ARBA" id="ARBA00022741"/>
    </source>
</evidence>
<organism evidence="19 20">
    <name type="scientific">Tanacetum coccineum</name>
    <dbReference type="NCBI Taxonomy" id="301880"/>
    <lineage>
        <taxon>Eukaryota</taxon>
        <taxon>Viridiplantae</taxon>
        <taxon>Streptophyta</taxon>
        <taxon>Embryophyta</taxon>
        <taxon>Tracheophyta</taxon>
        <taxon>Spermatophyta</taxon>
        <taxon>Magnoliopsida</taxon>
        <taxon>eudicotyledons</taxon>
        <taxon>Gunneridae</taxon>
        <taxon>Pentapetalae</taxon>
        <taxon>asterids</taxon>
        <taxon>campanulids</taxon>
        <taxon>Asterales</taxon>
        <taxon>Asteraceae</taxon>
        <taxon>Asteroideae</taxon>
        <taxon>Anthemideae</taxon>
        <taxon>Anthemidinae</taxon>
        <taxon>Tanacetum</taxon>
    </lineage>
</organism>
<keyword evidence="8" id="KW-0378">Hydrolase</keyword>
<dbReference type="Pfam" id="PF22936">
    <property type="entry name" value="Pol_BBD"/>
    <property type="match status" value="1"/>
</dbReference>
<evidence type="ECO:0000256" key="11">
    <source>
        <dbReference type="ARBA" id="ARBA00022908"/>
    </source>
</evidence>
<keyword evidence="2" id="KW-1188">Viral release from host cell</keyword>
<dbReference type="PANTHER" id="PTHR42648">
    <property type="entry name" value="TRANSPOSASE, PUTATIVE-RELATED"/>
    <property type="match status" value="1"/>
</dbReference>
<dbReference type="SUPFAM" id="SSF53098">
    <property type="entry name" value="Ribonuclease H-like"/>
    <property type="match status" value="1"/>
</dbReference>
<reference evidence="19" key="1">
    <citation type="journal article" date="2022" name="Int. J. Mol. Sci.">
        <title>Draft Genome of Tanacetum Coccineum: Genomic Comparison of Closely Related Tanacetum-Family Plants.</title>
        <authorList>
            <person name="Yamashiro T."/>
            <person name="Shiraishi A."/>
            <person name="Nakayama K."/>
            <person name="Satake H."/>
        </authorList>
    </citation>
    <scope>NUCLEOTIDE SEQUENCE</scope>
</reference>
<dbReference type="PROSITE" id="PS50994">
    <property type="entry name" value="INTEGRASE"/>
    <property type="match status" value="1"/>
</dbReference>
<evidence type="ECO:0000256" key="10">
    <source>
        <dbReference type="ARBA" id="ARBA00022842"/>
    </source>
</evidence>
<protein>
    <submittedName>
        <fullName evidence="19">Ribonuclease H-like domain-containing protein</fullName>
    </submittedName>
</protein>
<name>A0ABQ5J0P4_9ASTR</name>
<evidence type="ECO:0000259" key="18">
    <source>
        <dbReference type="PROSITE" id="PS50994"/>
    </source>
</evidence>
<keyword evidence="9" id="KW-0067">ATP-binding</keyword>
<keyword evidence="13" id="KW-0548">Nucleotidyltransferase</keyword>
<evidence type="ECO:0000256" key="15">
    <source>
        <dbReference type="ARBA" id="ARBA00023172"/>
    </source>
</evidence>
<proteinExistence type="predicted"/>
<feature type="domain" description="Integrase catalytic" evidence="18">
    <location>
        <begin position="525"/>
        <end position="630"/>
    </location>
</feature>
<feature type="coiled-coil region" evidence="16">
    <location>
        <begin position="153"/>
        <end position="184"/>
    </location>
</feature>
<dbReference type="Proteomes" id="UP001151760">
    <property type="component" value="Unassembled WGS sequence"/>
</dbReference>
<keyword evidence="13" id="KW-0808">Transferase</keyword>
<keyword evidence="3" id="KW-0645">Protease</keyword>
<evidence type="ECO:0000256" key="7">
    <source>
        <dbReference type="ARBA" id="ARBA00022759"/>
    </source>
</evidence>
<evidence type="ECO:0000256" key="17">
    <source>
        <dbReference type="SAM" id="MobiDB-lite"/>
    </source>
</evidence>
<gene>
    <name evidence="19" type="ORF">Tco_1121940</name>
</gene>
<evidence type="ECO:0000256" key="16">
    <source>
        <dbReference type="SAM" id="Coils"/>
    </source>
</evidence>
<dbReference type="InterPro" id="IPR057670">
    <property type="entry name" value="SH3_retrovirus"/>
</dbReference>
<feature type="compositionally biased region" description="Basic residues" evidence="17">
    <location>
        <begin position="305"/>
        <end position="321"/>
    </location>
</feature>
<feature type="coiled-coil region" evidence="16">
    <location>
        <begin position="54"/>
        <end position="81"/>
    </location>
</feature>
<keyword evidence="11" id="KW-0229">DNA integration</keyword>
<feature type="region of interest" description="Disordered" evidence="17">
    <location>
        <begin position="725"/>
        <end position="769"/>
    </location>
</feature>
<evidence type="ECO:0000313" key="20">
    <source>
        <dbReference type="Proteomes" id="UP001151760"/>
    </source>
</evidence>
<keyword evidence="16" id="KW-0175">Coiled coil</keyword>
<dbReference type="EMBL" id="BQNB010021354">
    <property type="protein sequence ID" value="GJU05510.1"/>
    <property type="molecule type" value="Genomic_DNA"/>
</dbReference>
<feature type="compositionally biased region" description="Polar residues" evidence="17">
    <location>
        <begin position="820"/>
        <end position="860"/>
    </location>
</feature>
<keyword evidence="7" id="KW-0255">Endonuclease</keyword>
<dbReference type="InterPro" id="IPR036397">
    <property type="entry name" value="RNaseH_sf"/>
</dbReference>
<evidence type="ECO:0000256" key="8">
    <source>
        <dbReference type="ARBA" id="ARBA00022801"/>
    </source>
</evidence>
<dbReference type="Gene3D" id="3.30.420.10">
    <property type="entry name" value="Ribonuclease H-like superfamily/Ribonuclease H"/>
    <property type="match status" value="1"/>
</dbReference>
<feature type="region of interest" description="Disordered" evidence="17">
    <location>
        <begin position="1"/>
        <end position="27"/>
    </location>
</feature>
<feature type="compositionally biased region" description="Basic and acidic residues" evidence="17">
    <location>
        <begin position="736"/>
        <end position="769"/>
    </location>
</feature>
<feature type="region of interest" description="Disordered" evidence="17">
    <location>
        <begin position="289"/>
        <end position="327"/>
    </location>
</feature>
<keyword evidence="15" id="KW-0233">DNA recombination</keyword>
<dbReference type="InterPro" id="IPR054722">
    <property type="entry name" value="PolX-like_BBD"/>
</dbReference>
<evidence type="ECO:0000256" key="9">
    <source>
        <dbReference type="ARBA" id="ARBA00022840"/>
    </source>
</evidence>
<feature type="compositionally biased region" description="Basic and acidic residues" evidence="17">
    <location>
        <begin position="10"/>
        <end position="27"/>
    </location>
</feature>
<accession>A0ABQ5J0P4</accession>
<reference evidence="19" key="2">
    <citation type="submission" date="2022-01" db="EMBL/GenBank/DDBJ databases">
        <authorList>
            <person name="Yamashiro T."/>
            <person name="Shiraishi A."/>
            <person name="Satake H."/>
            <person name="Nakayama K."/>
        </authorList>
    </citation>
    <scope>NUCLEOTIDE SEQUENCE</scope>
</reference>
<dbReference type="InterPro" id="IPR001584">
    <property type="entry name" value="Integrase_cat-core"/>
</dbReference>
<keyword evidence="14" id="KW-0917">Virion maturation</keyword>
<dbReference type="PANTHER" id="PTHR42648:SF11">
    <property type="entry name" value="TRANSPOSON TY4-P GAG-POL POLYPROTEIN"/>
    <property type="match status" value="1"/>
</dbReference>
<keyword evidence="6" id="KW-0547">Nucleotide-binding</keyword>
<evidence type="ECO:0000256" key="2">
    <source>
        <dbReference type="ARBA" id="ARBA00022612"/>
    </source>
</evidence>
<feature type="compositionally biased region" description="Basic and acidic residues" evidence="17">
    <location>
        <begin position="292"/>
        <end position="304"/>
    </location>
</feature>
<keyword evidence="5" id="KW-0479">Metal-binding</keyword>
<keyword evidence="12" id="KW-0695">RNA-directed DNA polymerase</keyword>
<comment type="caution">
    <text evidence="19">The sequence shown here is derived from an EMBL/GenBank/DDBJ whole genome shotgun (WGS) entry which is preliminary data.</text>
</comment>
<feature type="region of interest" description="Disordered" evidence="17">
    <location>
        <begin position="810"/>
        <end position="860"/>
    </location>
</feature>
<evidence type="ECO:0000256" key="14">
    <source>
        <dbReference type="ARBA" id="ARBA00023113"/>
    </source>
</evidence>
<comment type="function">
    <text evidence="1">The aspartyl protease (PR) mediates the proteolytic cleavages of the Gag and Gag-Pol polyproteins after assembly of the VLP.</text>
</comment>